<feature type="compositionally biased region" description="Basic and acidic residues" evidence="1">
    <location>
        <begin position="56"/>
        <end position="70"/>
    </location>
</feature>
<evidence type="ECO:0000256" key="1">
    <source>
        <dbReference type="SAM" id="MobiDB-lite"/>
    </source>
</evidence>
<evidence type="ECO:0000313" key="2">
    <source>
        <dbReference type="EMBL" id="KAF6158517.1"/>
    </source>
</evidence>
<protein>
    <recommendedName>
        <fullName evidence="4">Arginine/serine-rich coiled-coil protein 2</fullName>
    </recommendedName>
</protein>
<dbReference type="OrthoDB" id="1928974at2759"/>
<organism evidence="2 3">
    <name type="scientific">Kingdonia uniflora</name>
    <dbReference type="NCBI Taxonomy" id="39325"/>
    <lineage>
        <taxon>Eukaryota</taxon>
        <taxon>Viridiplantae</taxon>
        <taxon>Streptophyta</taxon>
        <taxon>Embryophyta</taxon>
        <taxon>Tracheophyta</taxon>
        <taxon>Spermatophyta</taxon>
        <taxon>Magnoliopsida</taxon>
        <taxon>Ranunculales</taxon>
        <taxon>Circaeasteraceae</taxon>
        <taxon>Kingdonia</taxon>
    </lineage>
</organism>
<dbReference type="PANTHER" id="PTHR22426">
    <property type="entry name" value="ARGININE_SERINE-RICH COILED-COIL PROTEIN 2"/>
    <property type="match status" value="1"/>
</dbReference>
<feature type="compositionally biased region" description="Basic and acidic residues" evidence="1">
    <location>
        <begin position="81"/>
        <end position="171"/>
    </location>
</feature>
<sequence length="518" mass="59194">MDSDLISRSPLCNAEEKPSFRKPSNDLANRKYRHRSPVGGGASSSPDGSPKQSENGPKEDPTKNCDDLRKNKSNGSELDVEPARVRSDKSHSYRNSEKDYYGSSRDYSRHDDYDKRHKHTGRENGYDRSRDYSRKSDKHAHDSDRSRTSKDRERDLAVVEREKHKEKESFSDRAASSRRHAGLDLDGIQPGEQDRKNIDRGSRDHKRDFRKTSGDYKDERSSVFRESRLHGKDSVSRSSFEEFRGHGKDSIKDWESEKPKERYTRNLDEKVYCASKYRESHEKSSHVSDHGGSPAKKHKFFDAERGTGNVKDEFVSKTTCVADEQPPSSSNLHPGTVNKVNLGPPESSFNKVEAAHDLNAAKVAAMKAAELVNRNLIGGGYMSAGQKKKLLWGNKKSTAAEESGHRWDSTLFPDKERQEKFNKLMSLRLPWYLWPLVGCEGRCETRSKQRRWWGSPPSRKAGATPNGSREAIHCWTSSKRWPYSRAWFVIFADCAYCTLLQEGCLMKYLLCYVRNVLV</sequence>
<comment type="caution">
    <text evidence="2">The sequence shown here is derived from an EMBL/GenBank/DDBJ whole genome shotgun (WGS) entry which is preliminary data.</text>
</comment>
<dbReference type="EMBL" id="JACGCM010001219">
    <property type="protein sequence ID" value="KAF6158517.1"/>
    <property type="molecule type" value="Genomic_DNA"/>
</dbReference>
<gene>
    <name evidence="2" type="ORF">GIB67_040031</name>
</gene>
<feature type="region of interest" description="Disordered" evidence="1">
    <location>
        <begin position="450"/>
        <end position="469"/>
    </location>
</feature>
<keyword evidence="3" id="KW-1185">Reference proteome</keyword>
<dbReference type="AlphaFoldDB" id="A0A7J7MUM1"/>
<feature type="compositionally biased region" description="Basic and acidic residues" evidence="1">
    <location>
        <begin position="192"/>
        <end position="261"/>
    </location>
</feature>
<reference evidence="2 3" key="1">
    <citation type="journal article" date="2020" name="IScience">
        <title>Genome Sequencing of the Endangered Kingdonia uniflora (Circaeasteraceae, Ranunculales) Reveals Potential Mechanisms of Evolutionary Specialization.</title>
        <authorList>
            <person name="Sun Y."/>
            <person name="Deng T."/>
            <person name="Zhang A."/>
            <person name="Moore M.J."/>
            <person name="Landis J.B."/>
            <person name="Lin N."/>
            <person name="Zhang H."/>
            <person name="Zhang X."/>
            <person name="Huang J."/>
            <person name="Zhang X."/>
            <person name="Sun H."/>
            <person name="Wang H."/>
        </authorList>
    </citation>
    <scope>NUCLEOTIDE SEQUENCE [LARGE SCALE GENOMIC DNA]</scope>
    <source>
        <strain evidence="2">TB1705</strain>
        <tissue evidence="2">Leaf</tissue>
    </source>
</reference>
<name>A0A7J7MUM1_9MAGN</name>
<proteinExistence type="predicted"/>
<dbReference type="Proteomes" id="UP000541444">
    <property type="component" value="Unassembled WGS sequence"/>
</dbReference>
<evidence type="ECO:0008006" key="4">
    <source>
        <dbReference type="Google" id="ProtNLM"/>
    </source>
</evidence>
<dbReference type="PANTHER" id="PTHR22426:SF2">
    <property type="entry name" value="ARGININE_SERINE-RICH COILED-COIL PROTEIN 2"/>
    <property type="match status" value="1"/>
</dbReference>
<accession>A0A7J7MUM1</accession>
<evidence type="ECO:0000313" key="3">
    <source>
        <dbReference type="Proteomes" id="UP000541444"/>
    </source>
</evidence>
<feature type="region of interest" description="Disordered" evidence="1">
    <location>
        <begin position="1"/>
        <end position="261"/>
    </location>
</feature>